<reference evidence="1" key="1">
    <citation type="submission" date="2023-04" db="EMBL/GenBank/DDBJ databases">
        <title>Phytophthora fragariaefolia NBRC 109709.</title>
        <authorList>
            <person name="Ichikawa N."/>
            <person name="Sato H."/>
            <person name="Tonouchi N."/>
        </authorList>
    </citation>
    <scope>NUCLEOTIDE SEQUENCE</scope>
    <source>
        <strain evidence="1">NBRC 109709</strain>
    </source>
</reference>
<name>A0A9W7CVE9_9STRA</name>
<sequence>MRSDSSSEWHGKWGVTGSGTIYIDELCYFYRNSWQSGYVLEAATKMPQRDIVPATPDSQQEFTMGEPHCSHEGMSSAQPILLAQFLDSFNGCEISVDANGQCAMLSFFTSVSSHSTRTLKLAAKIVTPPRPDSGVTG</sequence>
<proteinExistence type="predicted"/>
<evidence type="ECO:0000313" key="2">
    <source>
        <dbReference type="Proteomes" id="UP001165121"/>
    </source>
</evidence>
<evidence type="ECO:0000313" key="1">
    <source>
        <dbReference type="EMBL" id="GMF40129.1"/>
    </source>
</evidence>
<accession>A0A9W7CVE9</accession>
<keyword evidence="2" id="KW-1185">Reference proteome</keyword>
<organism evidence="1 2">
    <name type="scientific">Phytophthora fragariaefolia</name>
    <dbReference type="NCBI Taxonomy" id="1490495"/>
    <lineage>
        <taxon>Eukaryota</taxon>
        <taxon>Sar</taxon>
        <taxon>Stramenopiles</taxon>
        <taxon>Oomycota</taxon>
        <taxon>Peronosporomycetes</taxon>
        <taxon>Peronosporales</taxon>
        <taxon>Peronosporaceae</taxon>
        <taxon>Phytophthora</taxon>
    </lineage>
</organism>
<dbReference type="AlphaFoldDB" id="A0A9W7CVE9"/>
<dbReference type="Proteomes" id="UP001165121">
    <property type="component" value="Unassembled WGS sequence"/>
</dbReference>
<dbReference type="EMBL" id="BSXT01001227">
    <property type="protein sequence ID" value="GMF40129.1"/>
    <property type="molecule type" value="Genomic_DNA"/>
</dbReference>
<protein>
    <submittedName>
        <fullName evidence="1">Unnamed protein product</fullName>
    </submittedName>
</protein>
<gene>
    <name evidence="1" type="ORF">Pfra01_001219100</name>
</gene>
<comment type="caution">
    <text evidence="1">The sequence shown here is derived from an EMBL/GenBank/DDBJ whole genome shotgun (WGS) entry which is preliminary data.</text>
</comment>
<dbReference type="OrthoDB" id="128732at2759"/>